<evidence type="ECO:0000313" key="4">
    <source>
        <dbReference type="Proteomes" id="UP000494163"/>
    </source>
</evidence>
<dbReference type="InterPro" id="IPR048407">
    <property type="entry name" value="Dumpy_DPY"/>
</dbReference>
<dbReference type="AlphaFoldDB" id="A0A0M4DZQ0"/>
<dbReference type="Proteomes" id="UP000494163">
    <property type="component" value="Chromosome 2L"/>
</dbReference>
<dbReference type="PANTHER" id="PTHR22963:SF39">
    <property type="entry name" value="DUMPY"/>
    <property type="match status" value="1"/>
</dbReference>
<reference evidence="3 4" key="1">
    <citation type="submission" date="2015-08" db="EMBL/GenBank/DDBJ databases">
        <title>Ancestral chromatin configuration constrains chromatin evolution on differentiating sex chromosomes in Drosophila.</title>
        <authorList>
            <person name="Zhou Q."/>
            <person name="Bachtrog D."/>
        </authorList>
    </citation>
    <scope>NUCLEOTIDE SEQUENCE [LARGE SCALE GENOMIC DNA]</scope>
    <source>
        <tissue evidence="3">Whole larvae</tissue>
    </source>
</reference>
<evidence type="ECO:0000259" key="2">
    <source>
        <dbReference type="PROSITE" id="PS50026"/>
    </source>
</evidence>
<dbReference type="STRING" id="30019.A0A0M4DZQ0"/>
<dbReference type="SMART" id="SM00181">
    <property type="entry name" value="EGF"/>
    <property type="match status" value="7"/>
</dbReference>
<dbReference type="SUPFAM" id="SSF90148">
    <property type="entry name" value="DPY module"/>
    <property type="match status" value="4"/>
</dbReference>
<gene>
    <name evidence="3" type="ORF">Dbus_chr2Lg201</name>
</gene>
<dbReference type="PROSITE" id="PS50026">
    <property type="entry name" value="EGF_3"/>
    <property type="match status" value="4"/>
</dbReference>
<comment type="caution">
    <text evidence="1">Lacks conserved residue(s) required for the propagation of feature annotation.</text>
</comment>
<sequence>CQPSPCGANSECRVNGNSPSCSCLPEFLGSPPNCRPQCISNSECPSSQACVNQKCVDPCPGLCGLNANCRVFSHTAMCLCQDGYTGDPFSQCSPQRAQPIEQLQPCNPSPCGINAKCEARGDAGSCTCLPEYFGNPYEGCRPECVQNSDCPSNRACVNQKCRDPCPGTCGANAECQVISHSYVCECSQEYIGNPYEGCRPECIGNSECAANRACIRQKCADPCPGTCGQEAHCSVNNHIPICSCPAGYTGNAFVQCTRQVAPITPKDPCYPSPCGLNSVCRVQRDQAVCECLPGFFGNPLAQGCRPECTLSSDCAKDRACVNNKCVDACAGVCGYGAVCQTINHSPICSCPDSMVGNPFVQCEAPR</sequence>
<feature type="domain" description="EGF-like" evidence="2">
    <location>
        <begin position="265"/>
        <end position="302"/>
    </location>
</feature>
<dbReference type="EMBL" id="CP012523">
    <property type="protein sequence ID" value="ALC38116.1"/>
    <property type="molecule type" value="Genomic_DNA"/>
</dbReference>
<feature type="domain" description="EGF-like" evidence="2">
    <location>
        <begin position="1"/>
        <end position="35"/>
    </location>
</feature>
<dbReference type="InterPro" id="IPR000742">
    <property type="entry name" value="EGF"/>
</dbReference>
<accession>A0A0M4DZQ0</accession>
<keyword evidence="1" id="KW-0245">EGF-like domain</keyword>
<dbReference type="OMA" id="CNCANNS"/>
<dbReference type="PANTHER" id="PTHR22963">
    <property type="entry name" value="ENDOGLIN-RELATED"/>
    <property type="match status" value="1"/>
</dbReference>
<proteinExistence type="predicted"/>
<feature type="disulfide bond" evidence="1">
    <location>
        <begin position="59"/>
        <end position="69"/>
    </location>
</feature>
<organism evidence="3 4">
    <name type="scientific">Drosophila busckii</name>
    <name type="common">Fruit fly</name>
    <dbReference type="NCBI Taxonomy" id="30019"/>
    <lineage>
        <taxon>Eukaryota</taxon>
        <taxon>Metazoa</taxon>
        <taxon>Ecdysozoa</taxon>
        <taxon>Arthropoda</taxon>
        <taxon>Hexapoda</taxon>
        <taxon>Insecta</taxon>
        <taxon>Pterygota</taxon>
        <taxon>Neoptera</taxon>
        <taxon>Endopterygota</taxon>
        <taxon>Diptera</taxon>
        <taxon>Brachycera</taxon>
        <taxon>Muscomorpha</taxon>
        <taxon>Ephydroidea</taxon>
        <taxon>Drosophilidae</taxon>
        <taxon>Drosophila</taxon>
    </lineage>
</organism>
<protein>
    <submittedName>
        <fullName evidence="3">CG9572</fullName>
    </submittedName>
</protein>
<evidence type="ECO:0000313" key="3">
    <source>
        <dbReference type="EMBL" id="ALC38116.1"/>
    </source>
</evidence>
<feature type="domain" description="EGF-like" evidence="2">
    <location>
        <begin position="102"/>
        <end position="141"/>
    </location>
</feature>
<name>A0A0M4DZQ0_DROBS</name>
<evidence type="ECO:0000256" key="1">
    <source>
        <dbReference type="PROSITE-ProRule" id="PRU00076"/>
    </source>
</evidence>
<dbReference type="OrthoDB" id="4405280at2759"/>
<dbReference type="Pfam" id="PF21164">
    <property type="entry name" value="Dumpy_DPY"/>
    <property type="match status" value="4"/>
</dbReference>
<keyword evidence="1" id="KW-1015">Disulfide bond</keyword>
<feature type="domain" description="EGF-like" evidence="2">
    <location>
        <begin position="56"/>
        <end position="93"/>
    </location>
</feature>
<dbReference type="PROSITE" id="PS01186">
    <property type="entry name" value="EGF_2"/>
    <property type="match status" value="2"/>
</dbReference>
<feature type="non-terminal residue" evidence="3">
    <location>
        <position position="1"/>
    </location>
</feature>
<keyword evidence="4" id="KW-1185">Reference proteome</keyword>
<feature type="non-terminal residue" evidence="3">
    <location>
        <position position="366"/>
    </location>
</feature>